<sequence>LIVAIASIACNRLILSLRGFYFQRGVVTTTNMMTTPSFGGAVHIKMDRLNRERTSRPHIRGMTARRSSQPRNDTFDRQLETVEYRGSAPLQDDDTVVVSGVSAPSTSSQPSR</sequence>
<accession>A0ACA9NV50</accession>
<proteinExistence type="predicted"/>
<comment type="caution">
    <text evidence="1">The sequence shown here is derived from an EMBL/GenBank/DDBJ whole genome shotgun (WGS) entry which is preliminary data.</text>
</comment>
<evidence type="ECO:0000313" key="2">
    <source>
        <dbReference type="Proteomes" id="UP000789525"/>
    </source>
</evidence>
<keyword evidence="2" id="KW-1185">Reference proteome</keyword>
<feature type="non-terminal residue" evidence="1">
    <location>
        <position position="1"/>
    </location>
</feature>
<protein>
    <submittedName>
        <fullName evidence="1">5284_t:CDS:1</fullName>
    </submittedName>
</protein>
<dbReference type="EMBL" id="CAJVPT010025899">
    <property type="protein sequence ID" value="CAG8677128.1"/>
    <property type="molecule type" value="Genomic_DNA"/>
</dbReference>
<evidence type="ECO:0000313" key="1">
    <source>
        <dbReference type="EMBL" id="CAG8677128.1"/>
    </source>
</evidence>
<dbReference type="Proteomes" id="UP000789525">
    <property type="component" value="Unassembled WGS sequence"/>
</dbReference>
<name>A0ACA9NV50_9GLOM</name>
<gene>
    <name evidence="1" type="ORF">ACOLOM_LOCUS9186</name>
</gene>
<reference evidence="1" key="1">
    <citation type="submission" date="2021-06" db="EMBL/GenBank/DDBJ databases">
        <authorList>
            <person name="Kallberg Y."/>
            <person name="Tangrot J."/>
            <person name="Rosling A."/>
        </authorList>
    </citation>
    <scope>NUCLEOTIDE SEQUENCE</scope>
    <source>
        <strain evidence="1">CL356</strain>
    </source>
</reference>
<organism evidence="1 2">
    <name type="scientific">Acaulospora colombiana</name>
    <dbReference type="NCBI Taxonomy" id="27376"/>
    <lineage>
        <taxon>Eukaryota</taxon>
        <taxon>Fungi</taxon>
        <taxon>Fungi incertae sedis</taxon>
        <taxon>Mucoromycota</taxon>
        <taxon>Glomeromycotina</taxon>
        <taxon>Glomeromycetes</taxon>
        <taxon>Diversisporales</taxon>
        <taxon>Acaulosporaceae</taxon>
        <taxon>Acaulospora</taxon>
    </lineage>
</organism>